<accession>A0ABS4H2P6</accession>
<keyword evidence="2" id="KW-1185">Reference proteome</keyword>
<reference evidence="1 2" key="1">
    <citation type="submission" date="2021-03" db="EMBL/GenBank/DDBJ databases">
        <title>Genomic Encyclopedia of Type Strains, Phase IV (KMG-IV): sequencing the most valuable type-strain genomes for metagenomic binning, comparative biology and taxonomic classification.</title>
        <authorList>
            <person name="Goeker M."/>
        </authorList>
    </citation>
    <scope>NUCLEOTIDE SEQUENCE [LARGE SCALE GENOMIC DNA]</scope>
    <source>
        <strain evidence="1 2">DSM 23491</strain>
    </source>
</reference>
<protein>
    <submittedName>
        <fullName evidence="1">Uncharacterized protein</fullName>
    </submittedName>
</protein>
<organism evidence="1 2">
    <name type="scientific">Paenibacillus sediminis</name>
    <dbReference type="NCBI Taxonomy" id="664909"/>
    <lineage>
        <taxon>Bacteria</taxon>
        <taxon>Bacillati</taxon>
        <taxon>Bacillota</taxon>
        <taxon>Bacilli</taxon>
        <taxon>Bacillales</taxon>
        <taxon>Paenibacillaceae</taxon>
        <taxon>Paenibacillus</taxon>
    </lineage>
</organism>
<evidence type="ECO:0000313" key="2">
    <source>
        <dbReference type="Proteomes" id="UP001519273"/>
    </source>
</evidence>
<evidence type="ECO:0000313" key="1">
    <source>
        <dbReference type="EMBL" id="MBP1936812.1"/>
    </source>
</evidence>
<sequence>MITIPDVLIITVRLILSLLNSNAAIPTMAVISAMRKQRGMSLLLGQEMSGTPKLSYADSAALR</sequence>
<dbReference type="Proteomes" id="UP001519273">
    <property type="component" value="Unassembled WGS sequence"/>
</dbReference>
<proteinExistence type="predicted"/>
<name>A0ABS4H2P6_9BACL</name>
<comment type="caution">
    <text evidence="1">The sequence shown here is derived from an EMBL/GenBank/DDBJ whole genome shotgun (WGS) entry which is preliminary data.</text>
</comment>
<dbReference type="EMBL" id="JAGGKP010000002">
    <property type="protein sequence ID" value="MBP1936812.1"/>
    <property type="molecule type" value="Genomic_DNA"/>
</dbReference>
<gene>
    <name evidence="1" type="ORF">J2Z20_001693</name>
</gene>